<evidence type="ECO:0000313" key="2">
    <source>
        <dbReference type="EMBL" id="GAW26164.1"/>
    </source>
</evidence>
<proteinExistence type="predicted"/>
<evidence type="ECO:0000256" key="1">
    <source>
        <dbReference type="SAM" id="SignalP"/>
    </source>
</evidence>
<protein>
    <submittedName>
        <fullName evidence="2">Putative secreted protein</fullName>
    </submittedName>
</protein>
<sequence length="52" mass="5350">MNAITFVVAFCASLASAGVVITPISKDFVVPKVEGDCFFGVSTPTGCGPLRE</sequence>
<feature type="chain" id="PRO_5013386229" evidence="1">
    <location>
        <begin position="18"/>
        <end position="52"/>
    </location>
</feature>
<keyword evidence="1" id="KW-0732">Signal</keyword>
<name>A0A1S8A7T7_ROSNE</name>
<feature type="signal peptide" evidence="1">
    <location>
        <begin position="1"/>
        <end position="17"/>
    </location>
</feature>
<dbReference type="OMA" id="QGCGPKR"/>
<dbReference type="EMBL" id="DF977468">
    <property type="protein sequence ID" value="GAW26164.1"/>
    <property type="molecule type" value="Genomic_DNA"/>
</dbReference>
<gene>
    <name evidence="2" type="ORF">SAMD00023353_2300410</name>
</gene>
<keyword evidence="3" id="KW-1185">Reference proteome</keyword>
<dbReference type="OrthoDB" id="5144659at2759"/>
<accession>A0A1S8A7T7</accession>
<reference evidence="2" key="1">
    <citation type="submission" date="2016-03" db="EMBL/GenBank/DDBJ databases">
        <title>Draft genome sequence of Rosellinia necatrix.</title>
        <authorList>
            <person name="Kanematsu S."/>
        </authorList>
    </citation>
    <scope>NUCLEOTIDE SEQUENCE [LARGE SCALE GENOMIC DNA]</scope>
    <source>
        <strain evidence="2">W97</strain>
    </source>
</reference>
<dbReference type="Proteomes" id="UP000054516">
    <property type="component" value="Unassembled WGS sequence"/>
</dbReference>
<evidence type="ECO:0000313" key="3">
    <source>
        <dbReference type="Proteomes" id="UP000054516"/>
    </source>
</evidence>
<organism evidence="2">
    <name type="scientific">Rosellinia necatrix</name>
    <name type="common">White root-rot fungus</name>
    <dbReference type="NCBI Taxonomy" id="77044"/>
    <lineage>
        <taxon>Eukaryota</taxon>
        <taxon>Fungi</taxon>
        <taxon>Dikarya</taxon>
        <taxon>Ascomycota</taxon>
        <taxon>Pezizomycotina</taxon>
        <taxon>Sordariomycetes</taxon>
        <taxon>Xylariomycetidae</taxon>
        <taxon>Xylariales</taxon>
        <taxon>Xylariaceae</taxon>
        <taxon>Rosellinia</taxon>
    </lineage>
</organism>
<dbReference type="AlphaFoldDB" id="A0A1S8A7T7"/>